<sequence>MTLTCLIVEDEFLSRRSLERLCLRHEKLTVLGAFDNARTALNFLDRQSVDLLWLDVEMPGLSGFDLLKRMVADPLVVLTTSKVEYAYAAYQYQVVDYLKKPVDWPRFCTAVDRVIERYQLRRPDLAPEPPTLAIRVDGRSIRIPIGSISYIENIGDYVRIVTETQLYLAYMTMKSLEESLGNSFARVHRSYIVNLQKIVDIEENTLVIGDKVIPISRANRPELLSRLNLL</sequence>
<dbReference type="SMART" id="SM00850">
    <property type="entry name" value="LytTR"/>
    <property type="match status" value="1"/>
</dbReference>
<keyword evidence="5" id="KW-1185">Reference proteome</keyword>
<reference evidence="4 5" key="1">
    <citation type="submission" date="2018-03" db="EMBL/GenBank/DDBJ databases">
        <title>Genomic Encyclopedia of Archaeal and Bacterial Type Strains, Phase II (KMG-II): from individual species to whole genera.</title>
        <authorList>
            <person name="Goeker M."/>
        </authorList>
    </citation>
    <scope>NUCLEOTIDE SEQUENCE [LARGE SCALE GENOMIC DNA]</scope>
    <source>
        <strain evidence="4 5">DSM 28354</strain>
    </source>
</reference>
<dbReference type="Pfam" id="PF04397">
    <property type="entry name" value="LytTR"/>
    <property type="match status" value="1"/>
</dbReference>
<feature type="domain" description="Response regulatory" evidence="2">
    <location>
        <begin position="4"/>
        <end position="115"/>
    </location>
</feature>
<gene>
    <name evidence="4" type="ORF">CLV58_11325</name>
</gene>
<dbReference type="Proteomes" id="UP000238375">
    <property type="component" value="Unassembled WGS sequence"/>
</dbReference>
<name>A0A2T0SR64_9BACT</name>
<feature type="domain" description="HTH LytTR-type" evidence="3">
    <location>
        <begin position="132"/>
        <end position="229"/>
    </location>
</feature>
<proteinExistence type="predicted"/>
<evidence type="ECO:0000256" key="1">
    <source>
        <dbReference type="PROSITE-ProRule" id="PRU00169"/>
    </source>
</evidence>
<dbReference type="Pfam" id="PF00072">
    <property type="entry name" value="Response_reg"/>
    <property type="match status" value="1"/>
</dbReference>
<dbReference type="OrthoDB" id="1646880at2"/>
<dbReference type="RefSeq" id="WP_106138806.1">
    <property type="nucleotide sequence ID" value="NZ_PVTE01000013.1"/>
</dbReference>
<dbReference type="InterPro" id="IPR046947">
    <property type="entry name" value="LytR-like"/>
</dbReference>
<dbReference type="PROSITE" id="PS50110">
    <property type="entry name" value="RESPONSE_REGULATORY"/>
    <property type="match status" value="1"/>
</dbReference>
<dbReference type="AlphaFoldDB" id="A0A2T0SR64"/>
<protein>
    <submittedName>
        <fullName evidence="4">LytTR family two component transcriptional regulator</fullName>
    </submittedName>
</protein>
<dbReference type="PANTHER" id="PTHR37299:SF1">
    <property type="entry name" value="STAGE 0 SPORULATION PROTEIN A HOMOLOG"/>
    <property type="match status" value="1"/>
</dbReference>
<dbReference type="PANTHER" id="PTHR37299">
    <property type="entry name" value="TRANSCRIPTIONAL REGULATOR-RELATED"/>
    <property type="match status" value="1"/>
</dbReference>
<feature type="modified residue" description="4-aspartylphosphate" evidence="1">
    <location>
        <position position="55"/>
    </location>
</feature>
<evidence type="ECO:0000313" key="5">
    <source>
        <dbReference type="Proteomes" id="UP000238375"/>
    </source>
</evidence>
<dbReference type="PROSITE" id="PS50930">
    <property type="entry name" value="HTH_LYTTR"/>
    <property type="match status" value="1"/>
</dbReference>
<dbReference type="SUPFAM" id="SSF52172">
    <property type="entry name" value="CheY-like"/>
    <property type="match status" value="1"/>
</dbReference>
<comment type="caution">
    <text evidence="4">The sequence shown here is derived from an EMBL/GenBank/DDBJ whole genome shotgun (WGS) entry which is preliminary data.</text>
</comment>
<evidence type="ECO:0000313" key="4">
    <source>
        <dbReference type="EMBL" id="PRY35897.1"/>
    </source>
</evidence>
<evidence type="ECO:0000259" key="3">
    <source>
        <dbReference type="PROSITE" id="PS50930"/>
    </source>
</evidence>
<dbReference type="SMART" id="SM00448">
    <property type="entry name" value="REC"/>
    <property type="match status" value="1"/>
</dbReference>
<keyword evidence="1" id="KW-0597">Phosphoprotein</keyword>
<dbReference type="Gene3D" id="2.40.50.1020">
    <property type="entry name" value="LytTr DNA-binding domain"/>
    <property type="match status" value="1"/>
</dbReference>
<dbReference type="InterPro" id="IPR011006">
    <property type="entry name" value="CheY-like_superfamily"/>
</dbReference>
<organism evidence="4 5">
    <name type="scientific">Spirosoma oryzae</name>
    <dbReference type="NCBI Taxonomy" id="1469603"/>
    <lineage>
        <taxon>Bacteria</taxon>
        <taxon>Pseudomonadati</taxon>
        <taxon>Bacteroidota</taxon>
        <taxon>Cytophagia</taxon>
        <taxon>Cytophagales</taxon>
        <taxon>Cytophagaceae</taxon>
        <taxon>Spirosoma</taxon>
    </lineage>
</organism>
<dbReference type="GO" id="GO:0003677">
    <property type="term" value="F:DNA binding"/>
    <property type="evidence" value="ECO:0007669"/>
    <property type="project" value="InterPro"/>
</dbReference>
<dbReference type="InterPro" id="IPR007492">
    <property type="entry name" value="LytTR_DNA-bd_dom"/>
</dbReference>
<dbReference type="InterPro" id="IPR001789">
    <property type="entry name" value="Sig_transdc_resp-reg_receiver"/>
</dbReference>
<evidence type="ECO:0000259" key="2">
    <source>
        <dbReference type="PROSITE" id="PS50110"/>
    </source>
</evidence>
<accession>A0A2T0SR64</accession>
<dbReference type="Gene3D" id="3.40.50.2300">
    <property type="match status" value="1"/>
</dbReference>
<dbReference type="EMBL" id="PVTE01000013">
    <property type="protein sequence ID" value="PRY35897.1"/>
    <property type="molecule type" value="Genomic_DNA"/>
</dbReference>
<dbReference type="GO" id="GO:0000156">
    <property type="term" value="F:phosphorelay response regulator activity"/>
    <property type="evidence" value="ECO:0007669"/>
    <property type="project" value="InterPro"/>
</dbReference>